<comment type="similarity">
    <text evidence="2">Belongs to the TMEM234 family.</text>
</comment>
<evidence type="ECO:0000256" key="7">
    <source>
        <dbReference type="SAM" id="MobiDB-lite"/>
    </source>
</evidence>
<comment type="subcellular location">
    <subcellularLocation>
        <location evidence="1">Endoplasmic reticulum membrane</location>
        <topology evidence="1">Multi-pass membrane protein</topology>
    </subcellularLocation>
</comment>
<evidence type="ECO:0000256" key="8">
    <source>
        <dbReference type="SAM" id="Phobius"/>
    </source>
</evidence>
<keyword evidence="5 8" id="KW-1133">Transmembrane helix</keyword>
<feature type="transmembrane region" description="Helical" evidence="8">
    <location>
        <begin position="169"/>
        <end position="187"/>
    </location>
</feature>
<sequence length="282" mass="31429">MDPDASIPEPAPSAFNYVLSFLLVGVAWGFTTPFIRRAAADFNARQGQQQASSTASGRSRPQTDGLGEYREGEEQELLPPDESFHSHGVRRSTSSDSGRMGAGARTRRGQEQEQQQQDAEEEEEEEEEEDNTPTPAWKRSYPPTQSWLRTKIVGLFWTVVNLLRTPAYSIPLVINLTGSVWFFLLVGKHGMKSPKLSLFFGTEQFEDDKILSINADTWLMTPFLADAELSLTVPLANSSAFLFTVLGEWYVERKVIAKETWLGLVLVLGGIALCVHSKNQTD</sequence>
<dbReference type="Proteomes" id="UP001141434">
    <property type="component" value="Unassembled WGS sequence"/>
</dbReference>
<feature type="region of interest" description="Disordered" evidence="7">
    <location>
        <begin position="46"/>
        <end position="141"/>
    </location>
</feature>
<keyword evidence="4" id="KW-0256">Endoplasmic reticulum</keyword>
<feature type="compositionally biased region" description="Acidic residues" evidence="7">
    <location>
        <begin position="118"/>
        <end position="131"/>
    </location>
</feature>
<keyword evidence="3 8" id="KW-0812">Transmembrane</keyword>
<evidence type="ECO:0000256" key="3">
    <source>
        <dbReference type="ARBA" id="ARBA00022692"/>
    </source>
</evidence>
<protein>
    <recommendedName>
        <fullName evidence="11">Integral membrane protein</fullName>
    </recommendedName>
</protein>
<evidence type="ECO:0000256" key="6">
    <source>
        <dbReference type="ARBA" id="ARBA00023136"/>
    </source>
</evidence>
<dbReference type="EMBL" id="JAPMSZ010000001">
    <property type="protein sequence ID" value="KAJ5115106.1"/>
    <property type="molecule type" value="Genomic_DNA"/>
</dbReference>
<dbReference type="SUPFAM" id="SSF103481">
    <property type="entry name" value="Multidrug resistance efflux transporter EmrE"/>
    <property type="match status" value="1"/>
</dbReference>
<proteinExistence type="inferred from homology"/>
<evidence type="ECO:0000256" key="5">
    <source>
        <dbReference type="ARBA" id="ARBA00022989"/>
    </source>
</evidence>
<dbReference type="PANTHER" id="PTHR28668">
    <property type="entry name" value="TRANSMEMBRANE PROTEIN 234"/>
    <property type="match status" value="1"/>
</dbReference>
<dbReference type="RefSeq" id="XP_056516298.1">
    <property type="nucleotide sequence ID" value="XM_056651448.1"/>
</dbReference>
<evidence type="ECO:0000256" key="2">
    <source>
        <dbReference type="ARBA" id="ARBA00005977"/>
    </source>
</evidence>
<dbReference type="InterPro" id="IPR037185">
    <property type="entry name" value="EmrE-like"/>
</dbReference>
<dbReference type="AlphaFoldDB" id="A0A9W9GAE3"/>
<keyword evidence="10" id="KW-1185">Reference proteome</keyword>
<dbReference type="GeneID" id="81390616"/>
<reference evidence="9" key="1">
    <citation type="submission" date="2022-11" db="EMBL/GenBank/DDBJ databases">
        <authorList>
            <person name="Petersen C."/>
        </authorList>
    </citation>
    <scope>NUCLEOTIDE SEQUENCE</scope>
    <source>
        <strain evidence="9">IBT 34128</strain>
    </source>
</reference>
<dbReference type="Pfam" id="PF10639">
    <property type="entry name" value="TMEM234"/>
    <property type="match status" value="1"/>
</dbReference>
<feature type="compositionally biased region" description="Low complexity" evidence="7">
    <location>
        <begin position="46"/>
        <end position="60"/>
    </location>
</feature>
<evidence type="ECO:0000256" key="4">
    <source>
        <dbReference type="ARBA" id="ARBA00022824"/>
    </source>
</evidence>
<dbReference type="Gene3D" id="1.10.3730.20">
    <property type="match status" value="1"/>
</dbReference>
<dbReference type="OrthoDB" id="43458at2759"/>
<evidence type="ECO:0000256" key="1">
    <source>
        <dbReference type="ARBA" id="ARBA00004477"/>
    </source>
</evidence>
<name>A0A9W9GAE3_9EURO</name>
<evidence type="ECO:0000313" key="10">
    <source>
        <dbReference type="Proteomes" id="UP001141434"/>
    </source>
</evidence>
<feature type="transmembrane region" description="Helical" evidence="8">
    <location>
        <begin position="14"/>
        <end position="35"/>
    </location>
</feature>
<evidence type="ECO:0008006" key="11">
    <source>
        <dbReference type="Google" id="ProtNLM"/>
    </source>
</evidence>
<keyword evidence="6 8" id="KW-0472">Membrane</keyword>
<dbReference type="PANTHER" id="PTHR28668:SF1">
    <property type="entry name" value="TRANSMEMBRANE PROTEIN 234"/>
    <property type="match status" value="1"/>
</dbReference>
<dbReference type="InterPro" id="IPR018908">
    <property type="entry name" value="TMEM234"/>
</dbReference>
<comment type="caution">
    <text evidence="9">The sequence shown here is derived from an EMBL/GenBank/DDBJ whole genome shotgun (WGS) entry which is preliminary data.</text>
</comment>
<accession>A0A9W9GAE3</accession>
<dbReference type="GO" id="GO:0016020">
    <property type="term" value="C:membrane"/>
    <property type="evidence" value="ECO:0007669"/>
    <property type="project" value="UniProtKB-SubCell"/>
</dbReference>
<evidence type="ECO:0000313" key="9">
    <source>
        <dbReference type="EMBL" id="KAJ5115106.1"/>
    </source>
</evidence>
<organism evidence="9 10">
    <name type="scientific">Penicillium alfredii</name>
    <dbReference type="NCBI Taxonomy" id="1506179"/>
    <lineage>
        <taxon>Eukaryota</taxon>
        <taxon>Fungi</taxon>
        <taxon>Dikarya</taxon>
        <taxon>Ascomycota</taxon>
        <taxon>Pezizomycotina</taxon>
        <taxon>Eurotiomycetes</taxon>
        <taxon>Eurotiomycetidae</taxon>
        <taxon>Eurotiales</taxon>
        <taxon>Aspergillaceae</taxon>
        <taxon>Penicillium</taxon>
    </lineage>
</organism>
<reference evidence="9" key="2">
    <citation type="journal article" date="2023" name="IMA Fungus">
        <title>Comparative genomic study of the Penicillium genus elucidates a diverse pangenome and 15 lateral gene transfer events.</title>
        <authorList>
            <person name="Petersen C."/>
            <person name="Sorensen T."/>
            <person name="Nielsen M.R."/>
            <person name="Sondergaard T.E."/>
            <person name="Sorensen J.L."/>
            <person name="Fitzpatrick D.A."/>
            <person name="Frisvad J.C."/>
            <person name="Nielsen K.L."/>
        </authorList>
    </citation>
    <scope>NUCLEOTIDE SEQUENCE</scope>
    <source>
        <strain evidence="9">IBT 34128</strain>
    </source>
</reference>
<gene>
    <name evidence="9" type="ORF">NUU61_000865</name>
</gene>